<keyword evidence="4 7" id="KW-0547">Nucleotide-binding</keyword>
<dbReference type="Gene3D" id="1.10.510.10">
    <property type="entry name" value="Transferase(Phosphotransferase) domain 1"/>
    <property type="match status" value="1"/>
</dbReference>
<dbReference type="Pfam" id="PF00069">
    <property type="entry name" value="Pkinase"/>
    <property type="match status" value="2"/>
</dbReference>
<dbReference type="VEuPathDB" id="VectorBase:ISCI016525"/>
<dbReference type="GO" id="GO:0043536">
    <property type="term" value="P:positive regulation of blood vessel endothelial cell migration"/>
    <property type="evidence" value="ECO:0000318"/>
    <property type="project" value="GO_Central"/>
</dbReference>
<dbReference type="VEuPathDB" id="VectorBase:ISCP_032700"/>
<organism>
    <name type="scientific">Ixodes scapularis</name>
    <name type="common">Black-legged tick</name>
    <name type="synonym">Deer tick</name>
    <dbReference type="NCBI Taxonomy" id="6945"/>
    <lineage>
        <taxon>Eukaryota</taxon>
        <taxon>Metazoa</taxon>
        <taxon>Ecdysozoa</taxon>
        <taxon>Arthropoda</taxon>
        <taxon>Chelicerata</taxon>
        <taxon>Arachnida</taxon>
        <taxon>Acari</taxon>
        <taxon>Parasitiformes</taxon>
        <taxon>Ixodida</taxon>
        <taxon>Ixodoidea</taxon>
        <taxon>Ixodidae</taxon>
        <taxon>Ixodinae</taxon>
        <taxon>Ixodes</taxon>
    </lineage>
</organism>
<evidence type="ECO:0000259" key="10">
    <source>
        <dbReference type="PROSITE" id="PS50011"/>
    </source>
</evidence>
<dbReference type="GO" id="GO:0004674">
    <property type="term" value="F:protein serine/threonine kinase activity"/>
    <property type="evidence" value="ECO:0000318"/>
    <property type="project" value="GO_Central"/>
</dbReference>
<dbReference type="InterPro" id="IPR000719">
    <property type="entry name" value="Prot_kinase_dom"/>
</dbReference>
<evidence type="ECO:0000256" key="9">
    <source>
        <dbReference type="SAM" id="MobiDB-lite"/>
    </source>
</evidence>
<dbReference type="GO" id="GO:0043066">
    <property type="term" value="P:negative regulation of apoptotic process"/>
    <property type="evidence" value="ECO:0000318"/>
    <property type="project" value="GO_Central"/>
</dbReference>
<feature type="compositionally biased region" description="Low complexity" evidence="9">
    <location>
        <begin position="48"/>
        <end position="59"/>
    </location>
</feature>
<dbReference type="PROSITE" id="PS50011">
    <property type="entry name" value="PROTEIN_KINASE_DOM"/>
    <property type="match status" value="1"/>
</dbReference>
<dbReference type="HOGENOM" id="CLU_804831_0_0_1"/>
<dbReference type="InterPro" id="IPR017441">
    <property type="entry name" value="Protein_kinase_ATP_BS"/>
</dbReference>
<dbReference type="OrthoDB" id="63267at2759"/>
<feature type="compositionally biased region" description="Low complexity" evidence="9">
    <location>
        <begin position="16"/>
        <end position="30"/>
    </location>
</feature>
<dbReference type="EMBL" id="ABJB010158753">
    <property type="status" value="NOT_ANNOTATED_CDS"/>
    <property type="molecule type" value="Genomic_DNA"/>
</dbReference>
<dbReference type="EC" id="2.7.11.13" evidence="11"/>
<dbReference type="GO" id="GO:0005524">
    <property type="term" value="F:ATP binding"/>
    <property type="evidence" value="ECO:0007669"/>
    <property type="project" value="UniProtKB-UniRule"/>
</dbReference>
<dbReference type="EnsemblMetazoa" id="ISCW016525-RA">
    <property type="protein sequence ID" value="ISCW016525-PA"/>
    <property type="gene ID" value="ISCW016525"/>
</dbReference>
<dbReference type="PaxDb" id="6945-B7P5V5"/>
<gene>
    <name evidence="11" type="ORF">IscW_ISCW016525</name>
</gene>
<dbReference type="InParanoid" id="B7P5V5"/>
<evidence type="ECO:0000256" key="2">
    <source>
        <dbReference type="ARBA" id="ARBA00022553"/>
    </source>
</evidence>
<dbReference type="EMBL" id="ABJB011095089">
    <property type="status" value="NOT_ANNOTATED_CDS"/>
    <property type="molecule type" value="Genomic_DNA"/>
</dbReference>
<evidence type="ECO:0000313" key="11">
    <source>
        <dbReference type="EMBL" id="EEC01977.1"/>
    </source>
</evidence>
<evidence type="ECO:0000256" key="1">
    <source>
        <dbReference type="ARBA" id="ARBA00022527"/>
    </source>
</evidence>
<keyword evidence="1 8" id="KW-0723">Serine/threonine-protein kinase</keyword>
<dbReference type="PROSITE" id="PS00108">
    <property type="entry name" value="PROTEIN_KINASE_ST"/>
    <property type="match status" value="1"/>
</dbReference>
<dbReference type="GO" id="GO:0004697">
    <property type="term" value="F:diacylglycerol-dependent serine/threonine kinase activity"/>
    <property type="evidence" value="ECO:0007669"/>
    <property type="project" value="UniProtKB-EC"/>
</dbReference>
<name>B7P5V5_IXOSC</name>
<feature type="region of interest" description="Disordered" evidence="9">
    <location>
        <begin position="1"/>
        <end position="59"/>
    </location>
</feature>
<dbReference type="FunFam" id="3.30.200.20:FF:001053">
    <property type="entry name" value="Non-specific serine/threonine protein kinase"/>
    <property type="match status" value="2"/>
</dbReference>
<dbReference type="SMART" id="SM00220">
    <property type="entry name" value="S_TKc"/>
    <property type="match status" value="1"/>
</dbReference>
<dbReference type="FunFam" id="1.10.510.10:FF:002935">
    <property type="match status" value="1"/>
</dbReference>
<evidence type="ECO:0000256" key="4">
    <source>
        <dbReference type="ARBA" id="ARBA00022741"/>
    </source>
</evidence>
<dbReference type="VEuPathDB" id="VectorBase:ISCW016525"/>
<evidence type="ECO:0000256" key="5">
    <source>
        <dbReference type="ARBA" id="ARBA00022777"/>
    </source>
</evidence>
<comment type="similarity">
    <text evidence="8">Belongs to the protein kinase superfamily.</text>
</comment>
<dbReference type="EMBL" id="DS642923">
    <property type="protein sequence ID" value="EEC01977.1"/>
    <property type="molecule type" value="Genomic_DNA"/>
</dbReference>
<evidence type="ECO:0000256" key="8">
    <source>
        <dbReference type="RuleBase" id="RU000304"/>
    </source>
</evidence>
<keyword evidence="6 7" id="KW-0067">ATP-binding</keyword>
<dbReference type="PANTHER" id="PTHR24351">
    <property type="entry name" value="RIBOSOMAL PROTEIN S6 KINASE"/>
    <property type="match status" value="1"/>
</dbReference>
<dbReference type="Gene3D" id="3.30.200.20">
    <property type="entry name" value="Phosphorylase Kinase, domain 1"/>
    <property type="match status" value="2"/>
</dbReference>
<dbReference type="PROSITE" id="PS00107">
    <property type="entry name" value="PROTEIN_KINASE_ATP"/>
    <property type="match status" value="1"/>
</dbReference>
<evidence type="ECO:0000313" key="12">
    <source>
        <dbReference type="EnsemblMetazoa" id="ISCW016525-PA"/>
    </source>
</evidence>
<reference evidence="11 13" key="1">
    <citation type="submission" date="2008-03" db="EMBL/GenBank/DDBJ databases">
        <title>Annotation of Ixodes scapularis.</title>
        <authorList>
            <consortium name="Ixodes scapularis Genome Project Consortium"/>
            <person name="Caler E."/>
            <person name="Hannick L.I."/>
            <person name="Bidwell S."/>
            <person name="Joardar V."/>
            <person name="Thiagarajan M."/>
            <person name="Amedeo P."/>
            <person name="Galinsky K.J."/>
            <person name="Schobel S."/>
            <person name="Inman J."/>
            <person name="Hostetler J."/>
            <person name="Miller J."/>
            <person name="Hammond M."/>
            <person name="Megy K."/>
            <person name="Lawson D."/>
            <person name="Kodira C."/>
            <person name="Sutton G."/>
            <person name="Meyer J."/>
            <person name="Hill C.A."/>
            <person name="Birren B."/>
            <person name="Nene V."/>
            <person name="Collins F."/>
            <person name="Alarcon-Chaidez F."/>
            <person name="Wikel S."/>
            <person name="Strausberg R."/>
        </authorList>
    </citation>
    <scope>NUCLEOTIDE SEQUENCE [LARGE SCALE GENOMIC DNA]</scope>
    <source>
        <strain evidence="13">Wikel</strain>
        <strain evidence="11">Wikel colony</strain>
    </source>
</reference>
<dbReference type="InterPro" id="IPR011009">
    <property type="entry name" value="Kinase-like_dom_sf"/>
</dbReference>
<sequence>MAACGSMTRGSMGLATATRGLTPGRGTTTWRPKDARWGARGGSIQREGSPAGAHAASAPPGFAPVGNGRALEFTTQMRLDNFEFLKVLGKGTFGKVVLCREKATGALYAIKILKKKVVIDKDEVAHTLTENWVLRSTKHPFLISRRYSFQTADRLCFVMEYVNGGELFFHLSQDLDNFEFLKVLGKGTFGKVVLCREKATGALYAIKILKKKVVIDKDEVAHTLTENWVLRSTKHPFLISRRYSFQTADRLCFVMEYVNGGELFFHLSQEWVFSEERTRFYGAEILLALEYLHGQGIIYRDLKVENFLLDKDGHVKIADFGRSVRKHRVRGHHQDLLRHTGVPGT</sequence>
<feature type="domain" description="Protein kinase" evidence="10">
    <location>
        <begin position="178"/>
        <end position="345"/>
    </location>
</feature>
<protein>
    <submittedName>
        <fullName evidence="11 12">RAC serine/threonine kinase, putative</fullName>
        <ecNumber evidence="11">2.7.11.13</ecNumber>
    </submittedName>
</protein>
<feature type="binding site" evidence="7">
    <location>
        <position position="207"/>
    </location>
    <ligand>
        <name>ATP</name>
        <dbReference type="ChEBI" id="CHEBI:30616"/>
    </ligand>
</feature>
<evidence type="ECO:0000256" key="3">
    <source>
        <dbReference type="ARBA" id="ARBA00022679"/>
    </source>
</evidence>
<keyword evidence="13" id="KW-1185">Reference proteome</keyword>
<dbReference type="GO" id="GO:0035556">
    <property type="term" value="P:intracellular signal transduction"/>
    <property type="evidence" value="ECO:0000318"/>
    <property type="project" value="GO_Central"/>
</dbReference>
<evidence type="ECO:0000313" key="13">
    <source>
        <dbReference type="Proteomes" id="UP000001555"/>
    </source>
</evidence>
<evidence type="ECO:0000256" key="6">
    <source>
        <dbReference type="ARBA" id="ARBA00022840"/>
    </source>
</evidence>
<keyword evidence="3 11" id="KW-0808">Transferase</keyword>
<dbReference type="Proteomes" id="UP000001555">
    <property type="component" value="Unassembled WGS sequence"/>
</dbReference>
<dbReference type="GO" id="GO:0008286">
    <property type="term" value="P:insulin receptor signaling pathway"/>
    <property type="evidence" value="ECO:0000318"/>
    <property type="project" value="GO_Central"/>
</dbReference>
<dbReference type="EMBL" id="ABJB010517472">
    <property type="status" value="NOT_ANNOTATED_CDS"/>
    <property type="molecule type" value="Genomic_DNA"/>
</dbReference>
<accession>B7P5V5</accession>
<reference evidence="12" key="2">
    <citation type="submission" date="2020-05" db="UniProtKB">
        <authorList>
            <consortium name="EnsemblMetazoa"/>
        </authorList>
    </citation>
    <scope>IDENTIFICATION</scope>
    <source>
        <strain evidence="12">wikel</strain>
    </source>
</reference>
<dbReference type="AlphaFoldDB" id="B7P5V5"/>
<evidence type="ECO:0000256" key="7">
    <source>
        <dbReference type="PROSITE-ProRule" id="PRU10141"/>
    </source>
</evidence>
<keyword evidence="5 11" id="KW-0418">Kinase</keyword>
<dbReference type="InterPro" id="IPR008271">
    <property type="entry name" value="Ser/Thr_kinase_AS"/>
</dbReference>
<dbReference type="STRING" id="6945.B7P5V5"/>
<keyword evidence="2" id="KW-0597">Phosphoprotein</keyword>
<proteinExistence type="inferred from homology"/>
<dbReference type="SUPFAM" id="SSF56112">
    <property type="entry name" value="Protein kinase-like (PK-like)"/>
    <property type="match status" value="2"/>
</dbReference>
<dbReference type="VEuPathDB" id="VectorBase:ISCI011060"/>